<protein>
    <submittedName>
        <fullName evidence="1">Uncharacterized protein</fullName>
    </submittedName>
</protein>
<dbReference type="AlphaFoldDB" id="A0AAV4Y2F9"/>
<gene>
    <name evidence="1" type="ORF">CEXT_711401</name>
</gene>
<dbReference type="Proteomes" id="UP001054945">
    <property type="component" value="Unassembled WGS sequence"/>
</dbReference>
<evidence type="ECO:0000313" key="1">
    <source>
        <dbReference type="EMBL" id="GIZ01238.1"/>
    </source>
</evidence>
<name>A0AAV4Y2F9_CAEEX</name>
<sequence length="81" mass="8975">MVRSLCAERKRSPGINLAILLLDKKTQTVAADPTLTNDLRAWLSTPSLPGVHHEQPFAIFYTSTDKISPTESLVITEQLID</sequence>
<accession>A0AAV4Y2F9</accession>
<proteinExistence type="predicted"/>
<evidence type="ECO:0000313" key="2">
    <source>
        <dbReference type="Proteomes" id="UP001054945"/>
    </source>
</evidence>
<reference evidence="1 2" key="1">
    <citation type="submission" date="2021-06" db="EMBL/GenBank/DDBJ databases">
        <title>Caerostris extrusa draft genome.</title>
        <authorList>
            <person name="Kono N."/>
            <person name="Arakawa K."/>
        </authorList>
    </citation>
    <scope>NUCLEOTIDE SEQUENCE [LARGE SCALE GENOMIC DNA]</scope>
</reference>
<comment type="caution">
    <text evidence="1">The sequence shown here is derived from an EMBL/GenBank/DDBJ whole genome shotgun (WGS) entry which is preliminary data.</text>
</comment>
<keyword evidence="2" id="KW-1185">Reference proteome</keyword>
<organism evidence="1 2">
    <name type="scientific">Caerostris extrusa</name>
    <name type="common">Bark spider</name>
    <name type="synonym">Caerostris bankana</name>
    <dbReference type="NCBI Taxonomy" id="172846"/>
    <lineage>
        <taxon>Eukaryota</taxon>
        <taxon>Metazoa</taxon>
        <taxon>Ecdysozoa</taxon>
        <taxon>Arthropoda</taxon>
        <taxon>Chelicerata</taxon>
        <taxon>Arachnida</taxon>
        <taxon>Araneae</taxon>
        <taxon>Araneomorphae</taxon>
        <taxon>Entelegynae</taxon>
        <taxon>Araneoidea</taxon>
        <taxon>Araneidae</taxon>
        <taxon>Caerostris</taxon>
    </lineage>
</organism>
<dbReference type="EMBL" id="BPLR01018639">
    <property type="protein sequence ID" value="GIZ01238.1"/>
    <property type="molecule type" value="Genomic_DNA"/>
</dbReference>